<organism evidence="2">
    <name type="scientific">Cacopsylla melanoneura</name>
    <dbReference type="NCBI Taxonomy" id="428564"/>
    <lineage>
        <taxon>Eukaryota</taxon>
        <taxon>Metazoa</taxon>
        <taxon>Ecdysozoa</taxon>
        <taxon>Arthropoda</taxon>
        <taxon>Hexapoda</taxon>
        <taxon>Insecta</taxon>
        <taxon>Pterygota</taxon>
        <taxon>Neoptera</taxon>
        <taxon>Paraneoptera</taxon>
        <taxon>Hemiptera</taxon>
        <taxon>Sternorrhyncha</taxon>
        <taxon>Psylloidea</taxon>
        <taxon>Psyllidae</taxon>
        <taxon>Psyllinae</taxon>
        <taxon>Cacopsylla</taxon>
    </lineage>
</organism>
<keyword evidence="1" id="KW-0472">Membrane</keyword>
<feature type="transmembrane region" description="Helical" evidence="1">
    <location>
        <begin position="38"/>
        <end position="59"/>
    </location>
</feature>
<keyword evidence="1" id="KW-1133">Transmembrane helix</keyword>
<protein>
    <submittedName>
        <fullName evidence="2">Uncharacterized protein</fullName>
    </submittedName>
</protein>
<keyword evidence="1" id="KW-0812">Transmembrane</keyword>
<proteinExistence type="predicted"/>
<name>A0A8D8XZ76_9HEMI</name>
<accession>A0A8D8XZ76</accession>
<dbReference type="EMBL" id="HBUF01352358">
    <property type="protein sequence ID" value="CAG6714883.1"/>
    <property type="molecule type" value="Transcribed_RNA"/>
</dbReference>
<feature type="transmembrane region" description="Helical" evidence="1">
    <location>
        <begin position="66"/>
        <end position="85"/>
    </location>
</feature>
<reference evidence="2" key="1">
    <citation type="submission" date="2021-05" db="EMBL/GenBank/DDBJ databases">
        <authorList>
            <person name="Alioto T."/>
            <person name="Alioto T."/>
            <person name="Gomez Garrido J."/>
        </authorList>
    </citation>
    <scope>NUCLEOTIDE SEQUENCE</scope>
</reference>
<feature type="transmembrane region" description="Helical" evidence="1">
    <location>
        <begin position="7"/>
        <end position="26"/>
    </location>
</feature>
<evidence type="ECO:0000256" key="1">
    <source>
        <dbReference type="SAM" id="Phobius"/>
    </source>
</evidence>
<evidence type="ECO:0000313" key="2">
    <source>
        <dbReference type="EMBL" id="CAG6714883.1"/>
    </source>
</evidence>
<dbReference type="AlphaFoldDB" id="A0A8D8XZ76"/>
<sequence>MQVSSAYMTVSPSVNVVTMSFVYVLYRDGPRFVPWLTPFWLFLSFDVCSFIFVFTVLFARKFFSHLFGRLFMPMFSNFLISMLLFTTSKADVWSKNTVRTRFPWSICFITCDISWWQAVAVE</sequence>